<sequence>EQLTLDNERELGVGGFADVFLGLLTEPPASPAKVAVKELRIAQAKDARRRAAIVSTLFRGAAFLTLTVGSKRFARELKVWAQAKHPNILKLVGFRLSDDYKCAQFVSPYMANGNVKDYIEKNQPDIATRLKFVRGITSGIDYLHHYDPPICHGDLKPSNVLVTDDVDTALCDFGLATFILESGISSGLTTSKYVKGSTRYMSPDLLQEGGAKHNLKSDVWALGCTVFEVLNVTASRLSSLLTMCCPHSLGLD</sequence>
<feature type="binding site" evidence="3">
    <location>
        <position position="37"/>
    </location>
    <ligand>
        <name>ATP</name>
        <dbReference type="ChEBI" id="CHEBI:30616"/>
    </ligand>
</feature>
<reference evidence="6 7" key="1">
    <citation type="submission" date="2014-04" db="EMBL/GenBank/DDBJ databases">
        <authorList>
            <consortium name="DOE Joint Genome Institute"/>
            <person name="Kuo A."/>
            <person name="Girlanda M."/>
            <person name="Perotto S."/>
            <person name="Kohler A."/>
            <person name="Nagy L.G."/>
            <person name="Floudas D."/>
            <person name="Copeland A."/>
            <person name="Barry K.W."/>
            <person name="Cichocki N."/>
            <person name="Veneault-Fourrey C."/>
            <person name="LaButti K."/>
            <person name="Lindquist E.A."/>
            <person name="Lipzen A."/>
            <person name="Lundell T."/>
            <person name="Morin E."/>
            <person name="Murat C."/>
            <person name="Sun H."/>
            <person name="Tunlid A."/>
            <person name="Henrissat B."/>
            <person name="Grigoriev I.V."/>
            <person name="Hibbett D.S."/>
            <person name="Martin F."/>
            <person name="Nordberg H.P."/>
            <person name="Cantor M.N."/>
            <person name="Hua S.X."/>
        </authorList>
    </citation>
    <scope>NUCLEOTIDE SEQUENCE [LARGE SCALE GENOMIC DNA]</scope>
    <source>
        <strain evidence="6 7">MUT 4182</strain>
    </source>
</reference>
<dbReference type="OrthoDB" id="4062651at2759"/>
<keyword evidence="4" id="KW-0808">Transferase</keyword>
<reference evidence="7" key="2">
    <citation type="submission" date="2015-01" db="EMBL/GenBank/DDBJ databases">
        <title>Evolutionary Origins and Diversification of the Mycorrhizal Mutualists.</title>
        <authorList>
            <consortium name="DOE Joint Genome Institute"/>
            <consortium name="Mycorrhizal Genomics Consortium"/>
            <person name="Kohler A."/>
            <person name="Kuo A."/>
            <person name="Nagy L.G."/>
            <person name="Floudas D."/>
            <person name="Copeland A."/>
            <person name="Barry K.W."/>
            <person name="Cichocki N."/>
            <person name="Veneault-Fourrey C."/>
            <person name="LaButti K."/>
            <person name="Lindquist E.A."/>
            <person name="Lipzen A."/>
            <person name="Lundell T."/>
            <person name="Morin E."/>
            <person name="Murat C."/>
            <person name="Riley R."/>
            <person name="Ohm R."/>
            <person name="Sun H."/>
            <person name="Tunlid A."/>
            <person name="Henrissat B."/>
            <person name="Grigoriev I.V."/>
            <person name="Hibbett D.S."/>
            <person name="Martin F."/>
        </authorList>
    </citation>
    <scope>NUCLEOTIDE SEQUENCE [LARGE SCALE GENOMIC DNA]</scope>
    <source>
        <strain evidence="7">MUT 4182</strain>
    </source>
</reference>
<evidence type="ECO:0000256" key="4">
    <source>
        <dbReference type="RuleBase" id="RU000304"/>
    </source>
</evidence>
<dbReference type="SUPFAM" id="SSF56112">
    <property type="entry name" value="Protein kinase-like (PK-like)"/>
    <property type="match status" value="1"/>
</dbReference>
<comment type="similarity">
    <text evidence="4">Belongs to the protein kinase superfamily.</text>
</comment>
<dbReference type="GO" id="GO:0005886">
    <property type="term" value="C:plasma membrane"/>
    <property type="evidence" value="ECO:0007669"/>
    <property type="project" value="TreeGrafter"/>
</dbReference>
<gene>
    <name evidence="6" type="ORF">M407DRAFT_210657</name>
</gene>
<keyword evidence="7" id="KW-1185">Reference proteome</keyword>
<dbReference type="GO" id="GO:0005524">
    <property type="term" value="F:ATP binding"/>
    <property type="evidence" value="ECO:0007669"/>
    <property type="project" value="UniProtKB-UniRule"/>
</dbReference>
<keyword evidence="1 3" id="KW-0547">Nucleotide-binding</keyword>
<dbReference type="PROSITE" id="PS00108">
    <property type="entry name" value="PROTEIN_KINASE_ST"/>
    <property type="match status" value="1"/>
</dbReference>
<dbReference type="GO" id="GO:0004674">
    <property type="term" value="F:protein serine/threonine kinase activity"/>
    <property type="evidence" value="ECO:0007669"/>
    <property type="project" value="UniProtKB-KW"/>
</dbReference>
<evidence type="ECO:0000256" key="2">
    <source>
        <dbReference type="ARBA" id="ARBA00022840"/>
    </source>
</evidence>
<dbReference type="CDD" id="cd00180">
    <property type="entry name" value="PKc"/>
    <property type="match status" value="1"/>
</dbReference>
<dbReference type="EMBL" id="KN823043">
    <property type="protein sequence ID" value="KIO25395.1"/>
    <property type="molecule type" value="Genomic_DNA"/>
</dbReference>
<dbReference type="PROSITE" id="PS00107">
    <property type="entry name" value="PROTEIN_KINASE_ATP"/>
    <property type="match status" value="1"/>
</dbReference>
<keyword evidence="4" id="KW-0418">Kinase</keyword>
<dbReference type="PANTHER" id="PTHR27001:SF931">
    <property type="entry name" value="OS11G0664100 PROTEIN"/>
    <property type="match status" value="1"/>
</dbReference>
<protein>
    <recommendedName>
        <fullName evidence="5">Protein kinase domain-containing protein</fullName>
    </recommendedName>
</protein>
<dbReference type="Pfam" id="PF00069">
    <property type="entry name" value="Pkinase"/>
    <property type="match status" value="1"/>
</dbReference>
<feature type="non-terminal residue" evidence="6">
    <location>
        <position position="1"/>
    </location>
</feature>
<evidence type="ECO:0000313" key="7">
    <source>
        <dbReference type="Proteomes" id="UP000054248"/>
    </source>
</evidence>
<name>A0A0C3Q776_9AGAM</name>
<organism evidence="6 7">
    <name type="scientific">Tulasnella calospora MUT 4182</name>
    <dbReference type="NCBI Taxonomy" id="1051891"/>
    <lineage>
        <taxon>Eukaryota</taxon>
        <taxon>Fungi</taxon>
        <taxon>Dikarya</taxon>
        <taxon>Basidiomycota</taxon>
        <taxon>Agaricomycotina</taxon>
        <taxon>Agaricomycetes</taxon>
        <taxon>Cantharellales</taxon>
        <taxon>Tulasnellaceae</taxon>
        <taxon>Tulasnella</taxon>
    </lineage>
</organism>
<dbReference type="Gene3D" id="1.10.510.10">
    <property type="entry name" value="Transferase(Phosphotransferase) domain 1"/>
    <property type="match status" value="1"/>
</dbReference>
<proteinExistence type="inferred from homology"/>
<accession>A0A0C3Q776</accession>
<dbReference type="InterPro" id="IPR017441">
    <property type="entry name" value="Protein_kinase_ATP_BS"/>
</dbReference>
<dbReference type="InterPro" id="IPR011009">
    <property type="entry name" value="Kinase-like_dom_sf"/>
</dbReference>
<evidence type="ECO:0000256" key="3">
    <source>
        <dbReference type="PROSITE-ProRule" id="PRU10141"/>
    </source>
</evidence>
<dbReference type="STRING" id="1051891.A0A0C3Q776"/>
<dbReference type="PROSITE" id="PS50011">
    <property type="entry name" value="PROTEIN_KINASE_DOM"/>
    <property type="match status" value="1"/>
</dbReference>
<feature type="domain" description="Protein kinase" evidence="5">
    <location>
        <begin position="5"/>
        <end position="252"/>
    </location>
</feature>
<evidence type="ECO:0000313" key="6">
    <source>
        <dbReference type="EMBL" id="KIO25395.1"/>
    </source>
</evidence>
<dbReference type="HOGENOM" id="CLU_000288_7_18_1"/>
<keyword evidence="2 3" id="KW-0067">ATP-binding</keyword>
<evidence type="ECO:0000256" key="1">
    <source>
        <dbReference type="ARBA" id="ARBA00022741"/>
    </source>
</evidence>
<dbReference type="SMART" id="SM00220">
    <property type="entry name" value="S_TKc"/>
    <property type="match status" value="1"/>
</dbReference>
<evidence type="ECO:0000259" key="5">
    <source>
        <dbReference type="PROSITE" id="PS50011"/>
    </source>
</evidence>
<keyword evidence="4" id="KW-0723">Serine/threonine-protein kinase</keyword>
<dbReference type="Proteomes" id="UP000054248">
    <property type="component" value="Unassembled WGS sequence"/>
</dbReference>
<dbReference type="AlphaFoldDB" id="A0A0C3Q776"/>
<dbReference type="InterPro" id="IPR000719">
    <property type="entry name" value="Prot_kinase_dom"/>
</dbReference>
<dbReference type="PANTHER" id="PTHR27001">
    <property type="entry name" value="OS01G0253100 PROTEIN"/>
    <property type="match status" value="1"/>
</dbReference>
<dbReference type="InterPro" id="IPR008271">
    <property type="entry name" value="Ser/Thr_kinase_AS"/>
</dbReference>